<keyword evidence="2" id="KW-1185">Reference proteome</keyword>
<accession>A0A291BBS3</accession>
<protein>
    <submittedName>
        <fullName evidence="1">Uncharacterized protein</fullName>
    </submittedName>
</protein>
<evidence type="ECO:0000313" key="2">
    <source>
        <dbReference type="Proteomes" id="UP000218160"/>
    </source>
</evidence>
<dbReference type="EMBL" id="CP020663">
    <property type="protein sequence ID" value="ATF10479.1"/>
    <property type="molecule type" value="Genomic_DNA"/>
</dbReference>
<reference evidence="2" key="1">
    <citation type="submission" date="2017-04" db="EMBL/GenBank/DDBJ databases">
        <title>Genome evolution of the luminous symbionts of deep sea anglerfish.</title>
        <authorList>
            <person name="Hendry T.A."/>
        </authorList>
    </citation>
    <scope>NUCLEOTIDE SEQUENCE [LARGE SCALE GENOMIC DNA]</scope>
</reference>
<gene>
    <name evidence="1" type="ORF">BTN50_2070</name>
</gene>
<dbReference type="KEGG" id="elux:BTN50_2070"/>
<name>A0A291BBS3_9GAMM</name>
<sequence>MGLTTPDNVTKPFVLNERFRSYNQKKEQFFENEVIRIV</sequence>
<dbReference type="Proteomes" id="UP000218160">
    <property type="component" value="Chromosome 2"/>
</dbReference>
<organism evidence="1 2">
    <name type="scientific">Candidatus Enterovibrio altilux</name>
    <dbReference type="NCBI Taxonomy" id="1927128"/>
    <lineage>
        <taxon>Bacteria</taxon>
        <taxon>Pseudomonadati</taxon>
        <taxon>Pseudomonadota</taxon>
        <taxon>Gammaproteobacteria</taxon>
        <taxon>Vibrionales</taxon>
        <taxon>Vibrionaceae</taxon>
        <taxon>Enterovibrio</taxon>
    </lineage>
</organism>
<dbReference type="AlphaFoldDB" id="A0A291BBS3"/>
<proteinExistence type="predicted"/>
<evidence type="ECO:0000313" key="1">
    <source>
        <dbReference type="EMBL" id="ATF10479.1"/>
    </source>
</evidence>